<dbReference type="Proteomes" id="UP000887579">
    <property type="component" value="Unplaced"/>
</dbReference>
<evidence type="ECO:0000313" key="1">
    <source>
        <dbReference type="Proteomes" id="UP000887579"/>
    </source>
</evidence>
<reference evidence="2" key="1">
    <citation type="submission" date="2022-11" db="UniProtKB">
        <authorList>
            <consortium name="WormBaseParasite"/>
        </authorList>
    </citation>
    <scope>IDENTIFICATION</scope>
</reference>
<dbReference type="WBParaSite" id="ES5_v2.g11147.t1">
    <property type="protein sequence ID" value="ES5_v2.g11147.t1"/>
    <property type="gene ID" value="ES5_v2.g11147"/>
</dbReference>
<name>A0AC34F291_9BILA</name>
<sequence length="351" mass="39394">MMESSSFIFFFTFLFALFPSIPAPLANGYPRTRYNETEARQLLNLAAGAYAISPQGCINKTFGNNAHLYTIFTSNNLVCDIVESSCASYTLVNDQERRIYVVFRGTKTDQQLLFEGWQSLAPKSDFFGVGSANKYFSDALEVLWPNVQQVFTDQRYQNYDVTFTGHSLGAALAALAALKTVINGYKDGSRIHLVTFGEPRVGDIFLARKIDQVLPYAFRVVHADDIVPHLPKCAKDNNSPLIRLNPSGSRPCDPNAISESYHHGIEIWYPQQMGPNDLYYECLGTPTNEDFACSDSLIFHLHKYKTYIAAHRYYFEHKVPPYGKSGCTTDFPMNGQTDDLPDTGIPPIDNP</sequence>
<accession>A0AC34F291</accession>
<organism evidence="1 2">
    <name type="scientific">Panagrolaimus sp. ES5</name>
    <dbReference type="NCBI Taxonomy" id="591445"/>
    <lineage>
        <taxon>Eukaryota</taxon>
        <taxon>Metazoa</taxon>
        <taxon>Ecdysozoa</taxon>
        <taxon>Nematoda</taxon>
        <taxon>Chromadorea</taxon>
        <taxon>Rhabditida</taxon>
        <taxon>Tylenchina</taxon>
        <taxon>Panagrolaimomorpha</taxon>
        <taxon>Panagrolaimoidea</taxon>
        <taxon>Panagrolaimidae</taxon>
        <taxon>Panagrolaimus</taxon>
    </lineage>
</organism>
<protein>
    <submittedName>
        <fullName evidence="2">Fungal lipase-like domain-containing protein</fullName>
    </submittedName>
</protein>
<evidence type="ECO:0000313" key="2">
    <source>
        <dbReference type="WBParaSite" id="ES5_v2.g11147.t1"/>
    </source>
</evidence>
<proteinExistence type="predicted"/>